<dbReference type="RefSeq" id="XP_050517325.1">
    <property type="nucleotide sequence ID" value="XM_050661368.1"/>
</dbReference>
<protein>
    <recommendedName>
        <fullName evidence="7">THAP-type domain-containing protein</fullName>
    </recommendedName>
</protein>
<sequence length="286" mass="33617">MPGTNCSVAVCRNNFYKNKKSADDADQQIAFFTFPKDKKLEKIWIERCCGKDEIKTKTARVCSNHFKKDDFVDDMYARIMGTRPKLKLKNGAIPSENLKYLGDVSKQTTAISDKMIEMKTQKAIVEELLEVYSHERIIDVSDVPSTSNESEEDILKRKYEELLKENKKLKEKLEENEQDLYTTRTRIVELNKRIKEKDIDSEKNILKRLGHMFSKNEIEIILKKKTRACWTTEEISKAFTIRYFSRRCYLYLRNTLKYPLPGISTLQNWAAHINLRSGLLQDVYFR</sequence>
<dbReference type="EnsemblMetazoa" id="XM_050661368.1">
    <property type="protein sequence ID" value="XP_050517325.1"/>
    <property type="gene ID" value="LOC126891989"/>
</dbReference>
<evidence type="ECO:0000256" key="2">
    <source>
        <dbReference type="ARBA" id="ARBA00022771"/>
    </source>
</evidence>
<keyword evidence="9" id="KW-1185">Reference proteome</keyword>
<name>A0ABM5L4G6_DIAVI</name>
<keyword evidence="6" id="KW-0175">Coiled coil</keyword>
<dbReference type="Pfam" id="PF05485">
    <property type="entry name" value="THAP"/>
    <property type="match status" value="1"/>
</dbReference>
<dbReference type="GeneID" id="126891989"/>
<dbReference type="SMART" id="SM00980">
    <property type="entry name" value="THAP"/>
    <property type="match status" value="1"/>
</dbReference>
<feature type="coiled-coil region" evidence="6">
    <location>
        <begin position="152"/>
        <end position="186"/>
    </location>
</feature>
<dbReference type="PANTHER" id="PTHR46600">
    <property type="entry name" value="THAP DOMAIN-CONTAINING"/>
    <property type="match status" value="1"/>
</dbReference>
<evidence type="ECO:0000259" key="7">
    <source>
        <dbReference type="PROSITE" id="PS50950"/>
    </source>
</evidence>
<evidence type="ECO:0000313" key="8">
    <source>
        <dbReference type="EnsemblMetazoa" id="XP_050517325.1"/>
    </source>
</evidence>
<proteinExistence type="predicted"/>
<dbReference type="PROSITE" id="PS50950">
    <property type="entry name" value="ZF_THAP"/>
    <property type="match status" value="1"/>
</dbReference>
<dbReference type="InterPro" id="IPR026516">
    <property type="entry name" value="THAP1/10"/>
</dbReference>
<evidence type="ECO:0000313" key="9">
    <source>
        <dbReference type="Proteomes" id="UP001652700"/>
    </source>
</evidence>
<evidence type="ECO:0000256" key="1">
    <source>
        <dbReference type="ARBA" id="ARBA00022723"/>
    </source>
</evidence>
<dbReference type="Proteomes" id="UP001652700">
    <property type="component" value="Unplaced"/>
</dbReference>
<organism evidence="8 9">
    <name type="scientific">Diabrotica virgifera virgifera</name>
    <name type="common">western corn rootworm</name>
    <dbReference type="NCBI Taxonomy" id="50390"/>
    <lineage>
        <taxon>Eukaryota</taxon>
        <taxon>Metazoa</taxon>
        <taxon>Ecdysozoa</taxon>
        <taxon>Arthropoda</taxon>
        <taxon>Hexapoda</taxon>
        <taxon>Insecta</taxon>
        <taxon>Pterygota</taxon>
        <taxon>Neoptera</taxon>
        <taxon>Endopterygota</taxon>
        <taxon>Coleoptera</taxon>
        <taxon>Polyphaga</taxon>
        <taxon>Cucujiformia</taxon>
        <taxon>Chrysomeloidea</taxon>
        <taxon>Chrysomelidae</taxon>
        <taxon>Galerucinae</taxon>
        <taxon>Diabroticina</taxon>
        <taxon>Diabroticites</taxon>
        <taxon>Diabrotica</taxon>
    </lineage>
</organism>
<keyword evidence="4 5" id="KW-0238">DNA-binding</keyword>
<evidence type="ECO:0000256" key="4">
    <source>
        <dbReference type="ARBA" id="ARBA00023125"/>
    </source>
</evidence>
<dbReference type="InterPro" id="IPR038441">
    <property type="entry name" value="THAP_Znf_sf"/>
</dbReference>
<dbReference type="SUPFAM" id="SSF57716">
    <property type="entry name" value="Glucocorticoid receptor-like (DNA-binding domain)"/>
    <property type="match status" value="1"/>
</dbReference>
<evidence type="ECO:0000256" key="6">
    <source>
        <dbReference type="SAM" id="Coils"/>
    </source>
</evidence>
<dbReference type="InterPro" id="IPR006612">
    <property type="entry name" value="THAP_Znf"/>
</dbReference>
<dbReference type="Gene3D" id="6.20.210.20">
    <property type="entry name" value="THAP domain"/>
    <property type="match status" value="1"/>
</dbReference>
<keyword evidence="3" id="KW-0862">Zinc</keyword>
<dbReference type="PANTHER" id="PTHR46600:SF11">
    <property type="entry name" value="THAP DOMAIN-CONTAINING PROTEIN 10"/>
    <property type="match status" value="1"/>
</dbReference>
<dbReference type="InterPro" id="IPR021896">
    <property type="entry name" value="THAP9-like_HTH"/>
</dbReference>
<dbReference type="SMART" id="SM00692">
    <property type="entry name" value="DM3"/>
    <property type="match status" value="1"/>
</dbReference>
<evidence type="ECO:0000256" key="3">
    <source>
        <dbReference type="ARBA" id="ARBA00022833"/>
    </source>
</evidence>
<dbReference type="Pfam" id="PF12017">
    <property type="entry name" value="Tnp_P_element"/>
    <property type="match status" value="1"/>
</dbReference>
<evidence type="ECO:0000256" key="5">
    <source>
        <dbReference type="PROSITE-ProRule" id="PRU00309"/>
    </source>
</evidence>
<reference evidence="8" key="1">
    <citation type="submission" date="2025-05" db="UniProtKB">
        <authorList>
            <consortium name="EnsemblMetazoa"/>
        </authorList>
    </citation>
    <scope>IDENTIFICATION</scope>
</reference>
<keyword evidence="2 5" id="KW-0863">Zinc-finger</keyword>
<keyword evidence="1" id="KW-0479">Metal-binding</keyword>
<accession>A0ABM5L4G6</accession>
<feature type="domain" description="THAP-type" evidence="7">
    <location>
        <begin position="1"/>
        <end position="97"/>
    </location>
</feature>